<organism evidence="2 3">
    <name type="scientific">Parthenolecanium corni</name>
    <dbReference type="NCBI Taxonomy" id="536013"/>
    <lineage>
        <taxon>Eukaryota</taxon>
        <taxon>Metazoa</taxon>
        <taxon>Ecdysozoa</taxon>
        <taxon>Arthropoda</taxon>
        <taxon>Hexapoda</taxon>
        <taxon>Insecta</taxon>
        <taxon>Pterygota</taxon>
        <taxon>Neoptera</taxon>
        <taxon>Paraneoptera</taxon>
        <taxon>Hemiptera</taxon>
        <taxon>Sternorrhyncha</taxon>
        <taxon>Coccoidea</taxon>
        <taxon>Coccidae</taxon>
        <taxon>Parthenolecanium</taxon>
    </lineage>
</organism>
<name>A0AAN9Y8I2_9HEMI</name>
<evidence type="ECO:0008006" key="4">
    <source>
        <dbReference type="Google" id="ProtNLM"/>
    </source>
</evidence>
<evidence type="ECO:0000313" key="3">
    <source>
        <dbReference type="Proteomes" id="UP001367676"/>
    </source>
</evidence>
<evidence type="ECO:0000256" key="1">
    <source>
        <dbReference type="SAM" id="MobiDB-lite"/>
    </source>
</evidence>
<dbReference type="Pfam" id="PF13270">
    <property type="entry name" value="CCDC28"/>
    <property type="match status" value="1"/>
</dbReference>
<dbReference type="InterPro" id="IPR025271">
    <property type="entry name" value="CCDC28"/>
</dbReference>
<gene>
    <name evidence="2" type="ORF">V9T40_004326</name>
</gene>
<dbReference type="EMBL" id="JBBCAQ010000004">
    <property type="protein sequence ID" value="KAK7604053.1"/>
    <property type="molecule type" value="Genomic_DNA"/>
</dbReference>
<dbReference type="AlphaFoldDB" id="A0AAN9Y8I2"/>
<feature type="compositionally biased region" description="Polar residues" evidence="1">
    <location>
        <begin position="58"/>
        <end position="108"/>
    </location>
</feature>
<feature type="region of interest" description="Disordered" evidence="1">
    <location>
        <begin position="1"/>
        <end position="123"/>
    </location>
</feature>
<sequence length="244" mass="27235">MSAEESECELQQLVSSDEENGPPNKGNVIASGSNTKPFESIQRPQTLHKVASDHSYRSSKISSIDNSVIEESSQHGSKLSRNTTIPSSSNLSTHAFNVSTGSHAGNTKTFDHKPPRPPQPNLKKLQNKKVMTLDRSSQHHCFLSDVMDVRQMEQALLHLLDDFHSGKLRAFGKNCSMEQMTAIHQQQEHLARLHFELGAQQELFVPLSEEGLRQGVDNMRSLMDSLEQLSLSIEKLHVINSKTD</sequence>
<protein>
    <recommendedName>
        <fullName evidence="4">Coiled-coil domain-containing protein 28B</fullName>
    </recommendedName>
</protein>
<dbReference type="PANTHER" id="PTHR13400:SF4">
    <property type="entry name" value="COILED-COIL DOMAIN-CONTAINING PROTEIN 28A-LIKE PROTEIN"/>
    <property type="match status" value="1"/>
</dbReference>
<evidence type="ECO:0000313" key="2">
    <source>
        <dbReference type="EMBL" id="KAK7604053.1"/>
    </source>
</evidence>
<comment type="caution">
    <text evidence="2">The sequence shown here is derived from an EMBL/GenBank/DDBJ whole genome shotgun (WGS) entry which is preliminary data.</text>
</comment>
<dbReference type="Proteomes" id="UP001367676">
    <property type="component" value="Unassembled WGS sequence"/>
</dbReference>
<feature type="compositionally biased region" description="Polar residues" evidence="1">
    <location>
        <begin position="30"/>
        <end position="45"/>
    </location>
</feature>
<reference evidence="2 3" key="1">
    <citation type="submission" date="2024-03" db="EMBL/GenBank/DDBJ databases">
        <title>Adaptation during the transition from Ophiocordyceps entomopathogen to insect associate is accompanied by gene loss and intensified selection.</title>
        <authorList>
            <person name="Ward C.M."/>
            <person name="Onetto C.A."/>
            <person name="Borneman A.R."/>
        </authorList>
    </citation>
    <scope>NUCLEOTIDE SEQUENCE [LARGE SCALE GENOMIC DNA]</scope>
    <source>
        <strain evidence="2">AWRI1</strain>
        <tissue evidence="2">Single Adult Female</tissue>
    </source>
</reference>
<accession>A0AAN9Y8I2</accession>
<dbReference type="PANTHER" id="PTHR13400">
    <property type="entry name" value="CHEMOKINE C-C MOTIF RECEPTOR 1"/>
    <property type="match status" value="1"/>
</dbReference>
<keyword evidence="3" id="KW-1185">Reference proteome</keyword>
<proteinExistence type="predicted"/>